<name>A0A4S4KPQ3_9APHY</name>
<proteinExistence type="predicted"/>
<keyword evidence="2" id="KW-1185">Reference proteome</keyword>
<evidence type="ECO:0000313" key="1">
    <source>
        <dbReference type="EMBL" id="THH00201.1"/>
    </source>
</evidence>
<evidence type="ECO:0000313" key="2">
    <source>
        <dbReference type="Proteomes" id="UP000309038"/>
    </source>
</evidence>
<reference evidence="1 2" key="1">
    <citation type="submission" date="2019-02" db="EMBL/GenBank/DDBJ databases">
        <title>Genome sequencing of the rare red list fungi Phlebia centrifuga.</title>
        <authorList>
            <person name="Buettner E."/>
            <person name="Kellner H."/>
        </authorList>
    </citation>
    <scope>NUCLEOTIDE SEQUENCE [LARGE SCALE GENOMIC DNA]</scope>
    <source>
        <strain evidence="1 2">DSM 108282</strain>
    </source>
</reference>
<comment type="caution">
    <text evidence="1">The sequence shown here is derived from an EMBL/GenBank/DDBJ whole genome shotgun (WGS) entry which is preliminary data.</text>
</comment>
<dbReference type="AlphaFoldDB" id="A0A4S4KPQ3"/>
<gene>
    <name evidence="1" type="ORF">EW026_g2269</name>
</gene>
<dbReference type="EMBL" id="SGPJ01000056">
    <property type="protein sequence ID" value="THH00201.1"/>
    <property type="molecule type" value="Genomic_DNA"/>
</dbReference>
<organism evidence="1 2">
    <name type="scientific">Hermanssonia centrifuga</name>
    <dbReference type="NCBI Taxonomy" id="98765"/>
    <lineage>
        <taxon>Eukaryota</taxon>
        <taxon>Fungi</taxon>
        <taxon>Dikarya</taxon>
        <taxon>Basidiomycota</taxon>
        <taxon>Agaricomycotina</taxon>
        <taxon>Agaricomycetes</taxon>
        <taxon>Polyporales</taxon>
        <taxon>Meruliaceae</taxon>
        <taxon>Hermanssonia</taxon>
    </lineage>
</organism>
<sequence length="97" mass="10529">MASPDGTDVTAIVPSNLRAPLDETMYSLDDTELEFLTKLTGIRDPEDLKKHAIAIQAQAYEVSILILVSVNLALLGADKSVPHLMAASDANMTYRLE</sequence>
<dbReference type="Proteomes" id="UP000309038">
    <property type="component" value="Unassembled WGS sequence"/>
</dbReference>
<accession>A0A4S4KPQ3</accession>
<protein>
    <submittedName>
        <fullName evidence="1">Uncharacterized protein</fullName>
    </submittedName>
</protein>